<organism evidence="2 3">
    <name type="scientific">Ruminococcus albus SY3</name>
    <dbReference type="NCBI Taxonomy" id="1341156"/>
    <lineage>
        <taxon>Bacteria</taxon>
        <taxon>Bacillati</taxon>
        <taxon>Bacillota</taxon>
        <taxon>Clostridia</taxon>
        <taxon>Eubacteriales</taxon>
        <taxon>Oscillospiraceae</taxon>
        <taxon>Ruminococcus</taxon>
    </lineage>
</organism>
<gene>
    <name evidence="2" type="ORF">RASY3_06885</name>
</gene>
<name>A0A011VWG4_RUMAL</name>
<dbReference type="Gene3D" id="1.10.357.10">
    <property type="entry name" value="Tetracycline Repressor, domain 2"/>
    <property type="match status" value="1"/>
</dbReference>
<accession>A0A011VWG4</accession>
<sequence>MILTGSEDLRVRRTIDSIKSVFEQMICEMDYGKIRVTELCSRAMINKKTFYVYYPTLDDLLAEIQTEYSAEYIERIKDFKLPDELDKVNREFFLFSEEKGLAYEKITCAGNESYHYIRSGMIKKVTTAGWSSSKKYGALPEYQQTMLMNFVNNAVLGIYRQWIEEGKQQSVEEIIRITNRLVLGGVREFFR</sequence>
<dbReference type="EMBL" id="JEOB01000002">
    <property type="protein sequence ID" value="EXM39581.1"/>
    <property type="molecule type" value="Genomic_DNA"/>
</dbReference>
<dbReference type="Proteomes" id="UP000021369">
    <property type="component" value="Unassembled WGS sequence"/>
</dbReference>
<evidence type="ECO:0000259" key="1">
    <source>
        <dbReference type="Pfam" id="PF14278"/>
    </source>
</evidence>
<dbReference type="SUPFAM" id="SSF46689">
    <property type="entry name" value="Homeodomain-like"/>
    <property type="match status" value="1"/>
</dbReference>
<dbReference type="RefSeq" id="WP_037286349.1">
    <property type="nucleotide sequence ID" value="NZ_JEOB01000002.1"/>
</dbReference>
<dbReference type="PATRIC" id="fig|1341156.4.peg.1794"/>
<proteinExistence type="predicted"/>
<dbReference type="PANTHER" id="PTHR43479:SF11">
    <property type="entry name" value="ACREF_ENVCD OPERON REPRESSOR-RELATED"/>
    <property type="match status" value="1"/>
</dbReference>
<dbReference type="AlphaFoldDB" id="A0A011VWG4"/>
<dbReference type="InterPro" id="IPR009057">
    <property type="entry name" value="Homeodomain-like_sf"/>
</dbReference>
<comment type="caution">
    <text evidence="2">The sequence shown here is derived from an EMBL/GenBank/DDBJ whole genome shotgun (WGS) entry which is preliminary data.</text>
</comment>
<evidence type="ECO:0000313" key="3">
    <source>
        <dbReference type="Proteomes" id="UP000021369"/>
    </source>
</evidence>
<feature type="domain" description="Transcriptional regulator TetR C-terminal Firmicutes type" evidence="1">
    <location>
        <begin position="111"/>
        <end position="182"/>
    </location>
</feature>
<protein>
    <submittedName>
        <fullName evidence="2">TetR family transcriptional regulator</fullName>
    </submittedName>
</protein>
<evidence type="ECO:0000313" key="2">
    <source>
        <dbReference type="EMBL" id="EXM39581.1"/>
    </source>
</evidence>
<keyword evidence="3" id="KW-1185">Reference proteome</keyword>
<dbReference type="InterPro" id="IPR050624">
    <property type="entry name" value="HTH-type_Tx_Regulator"/>
</dbReference>
<dbReference type="PANTHER" id="PTHR43479">
    <property type="entry name" value="ACREF/ENVCD OPERON REPRESSOR-RELATED"/>
    <property type="match status" value="1"/>
</dbReference>
<dbReference type="OrthoDB" id="9810250at2"/>
<dbReference type="InterPro" id="IPR039532">
    <property type="entry name" value="TetR_C_Firmicutes"/>
</dbReference>
<reference evidence="2 3" key="1">
    <citation type="submission" date="2013-06" db="EMBL/GenBank/DDBJ databases">
        <title>Rumen cellulosomics: divergent fiber-degrading strategies revealed by comparative genome-wide analysis of six Ruminococcal strains.</title>
        <authorList>
            <person name="Dassa B."/>
            <person name="Borovok I."/>
            <person name="Lamed R."/>
            <person name="Flint H."/>
            <person name="Yeoman C.J."/>
            <person name="White B."/>
            <person name="Bayer E.A."/>
        </authorList>
    </citation>
    <scope>NUCLEOTIDE SEQUENCE [LARGE SCALE GENOMIC DNA]</scope>
    <source>
        <strain evidence="2 3">SY3</strain>
    </source>
</reference>
<dbReference type="Pfam" id="PF14278">
    <property type="entry name" value="TetR_C_8"/>
    <property type="match status" value="1"/>
</dbReference>